<evidence type="ECO:0000313" key="4">
    <source>
        <dbReference type="Proteomes" id="UP000294847"/>
    </source>
</evidence>
<feature type="domain" description="AB hydrolase-1" evidence="2">
    <location>
        <begin position="22"/>
        <end position="176"/>
    </location>
</feature>
<dbReference type="Pfam" id="PF12697">
    <property type="entry name" value="Abhydrolase_6"/>
    <property type="match status" value="1"/>
</dbReference>
<protein>
    <recommendedName>
        <fullName evidence="2">AB hydrolase-1 domain-containing protein</fullName>
    </recommendedName>
</protein>
<dbReference type="InterPro" id="IPR029058">
    <property type="entry name" value="AB_hydrolase_fold"/>
</dbReference>
<dbReference type="AlphaFoldDB" id="A0A4V1C5Y5"/>
<feature type="compositionally biased region" description="Basic and acidic residues" evidence="1">
    <location>
        <begin position="351"/>
        <end position="362"/>
    </location>
</feature>
<feature type="compositionally biased region" description="Low complexity" evidence="1">
    <location>
        <begin position="384"/>
        <end position="398"/>
    </location>
</feature>
<dbReference type="PANTHER" id="PTHR47842:SF3">
    <property type="entry name" value="DUF676 DOMAIN-CONTAINING PROTEIN"/>
    <property type="match status" value="1"/>
</dbReference>
<dbReference type="EMBL" id="CP034206">
    <property type="protein sequence ID" value="QBZ58005.1"/>
    <property type="molecule type" value="Genomic_DNA"/>
</dbReference>
<feature type="compositionally biased region" description="Polar residues" evidence="1">
    <location>
        <begin position="374"/>
        <end position="383"/>
    </location>
</feature>
<sequence>MDSTEEFGAAAGHQDPRRTLLVVYIHGFMGNDTSFQRFPAHMHEFLRESLAETHAVHTKIYPRYKTYRTIDVATENFSRWLSPHEGPTTDVVLVGHSMGGLLAADVVLLPAPGVQGGGRRVRRHRILGTVSLDSPFLGLHPGIITAGIASLFRKSPEPPGKDAWAEADQRGRLGAAPSTPNFPALSPSSSLSPEPSLHGDLSELSPAPSAASSSTGASYFQSNVSQGTVGSYSGKPAAQPSALDSIISIGRSATAVGKSDPHYNPPFFNDVQFKDRGFLRNVWHFAQKRKLEGENLIDAATDHIVRHLQFGKCLADLKGLHARYDAIRELEDEGMETRVRFVNYYTASTGRPKESKESKDGSKSPLQRSHSRDNSTTSLEVNRTTAEAATGAVTTTGGYLDVPDRASDSPQLTTSIISIKHHGDSPNPTASGIAGASTGKAQETGHTREANGSSASNTDLPHERTDPETPPPAYESGTSTPELRSISPNPEEEAPPPLPQRPAPNTAGETSSGKPENDESTIPPAPQEPQRLNIPEDASPEERKRLDKEHKQAFKKYEQDVRARIKAIKERDKAIEKERSKREKEKQKREKEEQKRLQQEEKKREKEAKEKAKQKEKDEKEQGRNEGGGDGGVAAEDTQREDSNGNDTTNTQDIVLRQAADAIAAGNQHLEQADVDRAVLVSSSSSSNTNKEKKPKKLRKFCMLPRKKSDGSRDSCWIDVYMEGMDEVGAHCGLFFPGPQYETLIGEVGMRIQGWVHEDASRRVILEG</sequence>
<feature type="compositionally biased region" description="Low complexity" evidence="1">
    <location>
        <begin position="205"/>
        <end position="217"/>
    </location>
</feature>
<dbReference type="InterPro" id="IPR000073">
    <property type="entry name" value="AB_hydrolase_1"/>
</dbReference>
<dbReference type="Proteomes" id="UP000294847">
    <property type="component" value="Chromosome 3"/>
</dbReference>
<reference evidence="3 4" key="1">
    <citation type="journal article" date="2019" name="Mol. Biol. Evol.">
        <title>Blast fungal genomes show frequent chromosomal changes, gene gains and losses, and effector gene turnover.</title>
        <authorList>
            <person name="Gomez Luciano L.B."/>
            <person name="Jason Tsai I."/>
            <person name="Chuma I."/>
            <person name="Tosa Y."/>
            <person name="Chen Y.H."/>
            <person name="Li J.Y."/>
            <person name="Li M.Y."/>
            <person name="Jade Lu M.Y."/>
            <person name="Nakayashiki H."/>
            <person name="Li W.H."/>
        </authorList>
    </citation>
    <scope>NUCLEOTIDE SEQUENCE [LARGE SCALE GENOMIC DNA]</scope>
    <source>
        <strain evidence="3">MZ5-1-6</strain>
    </source>
</reference>
<gene>
    <name evidence="3" type="ORF">PoMZ_02944</name>
</gene>
<name>A0A4V1C5Y5_PYROR</name>
<evidence type="ECO:0000256" key="1">
    <source>
        <dbReference type="SAM" id="MobiDB-lite"/>
    </source>
</evidence>
<feature type="compositionally biased region" description="Basic and acidic residues" evidence="1">
    <location>
        <begin position="540"/>
        <end position="624"/>
    </location>
</feature>
<feature type="compositionally biased region" description="Low complexity" evidence="1">
    <location>
        <begin position="185"/>
        <end position="196"/>
    </location>
</feature>
<proteinExistence type="predicted"/>
<feature type="region of interest" description="Disordered" evidence="1">
    <location>
        <begin position="172"/>
        <end position="217"/>
    </location>
</feature>
<feature type="compositionally biased region" description="Polar residues" evidence="1">
    <location>
        <begin position="408"/>
        <end position="417"/>
    </location>
</feature>
<evidence type="ECO:0000313" key="3">
    <source>
        <dbReference type="EMBL" id="QBZ58005.1"/>
    </source>
</evidence>
<feature type="region of interest" description="Disordered" evidence="1">
    <location>
        <begin position="348"/>
        <end position="649"/>
    </location>
</feature>
<dbReference type="VEuPathDB" id="FungiDB:M_BR32_EuGene_00119691"/>
<dbReference type="SUPFAM" id="SSF53474">
    <property type="entry name" value="alpha/beta-Hydrolases"/>
    <property type="match status" value="1"/>
</dbReference>
<accession>A0A4V1C5Y5</accession>
<feature type="compositionally biased region" description="Polar residues" evidence="1">
    <location>
        <begin position="450"/>
        <end position="459"/>
    </location>
</feature>
<evidence type="ECO:0000259" key="2">
    <source>
        <dbReference type="Pfam" id="PF12697"/>
    </source>
</evidence>
<organism evidence="3 4">
    <name type="scientific">Pyricularia oryzae</name>
    <name type="common">Rice blast fungus</name>
    <name type="synonym">Magnaporthe oryzae</name>
    <dbReference type="NCBI Taxonomy" id="318829"/>
    <lineage>
        <taxon>Eukaryota</taxon>
        <taxon>Fungi</taxon>
        <taxon>Dikarya</taxon>
        <taxon>Ascomycota</taxon>
        <taxon>Pezizomycotina</taxon>
        <taxon>Sordariomycetes</taxon>
        <taxon>Sordariomycetidae</taxon>
        <taxon>Magnaporthales</taxon>
        <taxon>Pyriculariaceae</taxon>
        <taxon>Pyricularia</taxon>
    </lineage>
</organism>
<dbReference type="PANTHER" id="PTHR47842">
    <property type="entry name" value="EXPRESSED PROTEIN"/>
    <property type="match status" value="1"/>
</dbReference>
<dbReference type="Gene3D" id="3.40.50.1820">
    <property type="entry name" value="alpha/beta hydrolase"/>
    <property type="match status" value="1"/>
</dbReference>